<accession>A0A1R4H844</accession>
<evidence type="ECO:0000256" key="1">
    <source>
        <dbReference type="SAM" id="Phobius"/>
    </source>
</evidence>
<dbReference type="AlphaFoldDB" id="A0A1R4H844"/>
<evidence type="ECO:0000313" key="3">
    <source>
        <dbReference type="Proteomes" id="UP000195442"/>
    </source>
</evidence>
<keyword evidence="3" id="KW-1185">Reference proteome</keyword>
<organism evidence="2 3">
    <name type="scientific">Crenothrix polyspora</name>
    <dbReference type="NCBI Taxonomy" id="360316"/>
    <lineage>
        <taxon>Bacteria</taxon>
        <taxon>Pseudomonadati</taxon>
        <taxon>Pseudomonadota</taxon>
        <taxon>Gammaproteobacteria</taxon>
        <taxon>Methylococcales</taxon>
        <taxon>Crenotrichaceae</taxon>
        <taxon>Crenothrix</taxon>
    </lineage>
</organism>
<name>A0A1R4H844_9GAMM</name>
<dbReference type="OrthoDB" id="5659946at2"/>
<feature type="transmembrane region" description="Helical" evidence="1">
    <location>
        <begin position="201"/>
        <end position="221"/>
    </location>
</feature>
<sequence length="298" mass="32144">MKFLAAYIMQGRIQAMIAASCLALLSLKYPPVSVVSSASVALVTLRRGGSEGLYVLGCAALASGLMGFFILGNFQFALAYVMVLWLPIWLISIVLREGRHLSLAVEIAVILGVLGVIAAHSFMADPTATWKQILIQMAPANSPVDNTQRTIETLSRYMTGVIAAGSVVGLLLGLFLGRWWQAILYNPGGFRQEFLSLTTRLGFTVTTLLVIGIAFTNIGMISDMAKNVSIVLIVHHIFIGAAILHTVFSAKSLSRYSVPVLYVLMILIPHTLLAVALVGLADGLLNLRKNKFEPTDAK</sequence>
<keyword evidence="1" id="KW-1133">Transmembrane helix</keyword>
<feature type="transmembrane region" description="Helical" evidence="1">
    <location>
        <begin position="101"/>
        <end position="123"/>
    </location>
</feature>
<dbReference type="RefSeq" id="WP_087146866.1">
    <property type="nucleotide sequence ID" value="NZ_FUKJ01000176.1"/>
</dbReference>
<proteinExistence type="predicted"/>
<keyword evidence="1" id="KW-0812">Transmembrane</keyword>
<feature type="transmembrane region" description="Helical" evidence="1">
    <location>
        <begin position="157"/>
        <end position="181"/>
    </location>
</feature>
<feature type="transmembrane region" description="Helical" evidence="1">
    <location>
        <begin position="53"/>
        <end position="71"/>
    </location>
</feature>
<feature type="transmembrane region" description="Helical" evidence="1">
    <location>
        <begin position="78"/>
        <end position="95"/>
    </location>
</feature>
<feature type="transmembrane region" description="Helical" evidence="1">
    <location>
        <begin position="260"/>
        <end position="281"/>
    </location>
</feature>
<protein>
    <recommendedName>
        <fullName evidence="4">DUF2232 domain-containing protein</fullName>
    </recommendedName>
</protein>
<evidence type="ECO:0000313" key="2">
    <source>
        <dbReference type="EMBL" id="SJM92201.1"/>
    </source>
</evidence>
<evidence type="ECO:0008006" key="4">
    <source>
        <dbReference type="Google" id="ProtNLM"/>
    </source>
</evidence>
<feature type="transmembrane region" description="Helical" evidence="1">
    <location>
        <begin position="228"/>
        <end position="248"/>
    </location>
</feature>
<gene>
    <name evidence="2" type="ORF">CRENPOLYSF2_2570013</name>
</gene>
<dbReference type="EMBL" id="FUKJ01000176">
    <property type="protein sequence ID" value="SJM92201.1"/>
    <property type="molecule type" value="Genomic_DNA"/>
</dbReference>
<keyword evidence="1" id="KW-0472">Membrane</keyword>
<reference evidence="3" key="1">
    <citation type="submission" date="2017-02" db="EMBL/GenBank/DDBJ databases">
        <authorList>
            <person name="Daims H."/>
        </authorList>
    </citation>
    <scope>NUCLEOTIDE SEQUENCE [LARGE SCALE GENOMIC DNA]</scope>
</reference>
<dbReference type="Proteomes" id="UP000195442">
    <property type="component" value="Unassembled WGS sequence"/>
</dbReference>